<keyword evidence="2" id="KW-1185">Reference proteome</keyword>
<keyword evidence="1" id="KW-0238">DNA-binding</keyword>
<proteinExistence type="predicted"/>
<gene>
    <name evidence="1" type="ORF">REJC140_00934</name>
</gene>
<reference evidence="1 2" key="1">
    <citation type="submission" date="2020-11" db="EMBL/GenBank/DDBJ databases">
        <authorList>
            <person name="Lassalle F."/>
        </authorList>
    </citation>
    <scope>NUCLEOTIDE SEQUENCE [LARGE SCALE GENOMIC DNA]</scope>
    <source>
        <strain evidence="1 2">JC140</strain>
    </source>
</reference>
<evidence type="ECO:0000313" key="1">
    <source>
        <dbReference type="EMBL" id="CAD7040857.1"/>
    </source>
</evidence>
<organism evidence="1 2">
    <name type="scientific">Pseudorhizobium endolithicum</name>
    <dbReference type="NCBI Taxonomy" id="1191678"/>
    <lineage>
        <taxon>Bacteria</taxon>
        <taxon>Pseudomonadati</taxon>
        <taxon>Pseudomonadota</taxon>
        <taxon>Alphaproteobacteria</taxon>
        <taxon>Hyphomicrobiales</taxon>
        <taxon>Rhizobiaceae</taxon>
        <taxon>Rhizobium/Agrobacterium group</taxon>
        <taxon>Pseudorhizobium</taxon>
    </lineage>
</organism>
<sequence>MNEHSGVKIAQVFNNGRSRAIRIPKEFEFDADKVEIRMNKKGDLVVHPLRRGSLLEVLATLEPLGPDDSMPEIDDLPPVEDEDIFGWFKET</sequence>
<dbReference type="RefSeq" id="WP_142592914.1">
    <property type="nucleotide sequence ID" value="NZ_CABFWF030000012.1"/>
</dbReference>
<comment type="caution">
    <text evidence="1">The sequence shown here is derived from an EMBL/GenBank/DDBJ whole genome shotgun (WGS) entry which is preliminary data.</text>
</comment>
<dbReference type="GO" id="GO:0003677">
    <property type="term" value="F:DNA binding"/>
    <property type="evidence" value="ECO:0007669"/>
    <property type="project" value="UniProtKB-KW"/>
</dbReference>
<dbReference type="Gene3D" id="2.10.260.10">
    <property type="match status" value="1"/>
</dbReference>
<dbReference type="Proteomes" id="UP000606921">
    <property type="component" value="Unassembled WGS sequence"/>
</dbReference>
<protein>
    <submittedName>
        <fullName evidence="1">AbrB/MazE/SpoVT family DNA-binding domain-containing protein</fullName>
    </submittedName>
</protein>
<name>A0ABM8PPE3_9HYPH</name>
<dbReference type="SUPFAM" id="SSF89447">
    <property type="entry name" value="AbrB/MazE/MraZ-like"/>
    <property type="match status" value="1"/>
</dbReference>
<dbReference type="EMBL" id="CABFWF030000012">
    <property type="protein sequence ID" value="CAD7040857.1"/>
    <property type="molecule type" value="Genomic_DNA"/>
</dbReference>
<evidence type="ECO:0000313" key="2">
    <source>
        <dbReference type="Proteomes" id="UP000606921"/>
    </source>
</evidence>
<dbReference type="InterPro" id="IPR037914">
    <property type="entry name" value="SpoVT-AbrB_sf"/>
</dbReference>
<accession>A0ABM8PPE3</accession>